<dbReference type="Pfam" id="PF03864">
    <property type="entry name" value="Phage_cap_E"/>
    <property type="match status" value="1"/>
</dbReference>
<accession>A0A8S5Q9D6</accession>
<dbReference type="GO" id="GO:0019028">
    <property type="term" value="C:viral capsid"/>
    <property type="evidence" value="ECO:0007669"/>
    <property type="project" value="UniProtKB-KW"/>
</dbReference>
<dbReference type="Gene3D" id="3.90.1690.10">
    <property type="entry name" value="phage-related protein like domain"/>
    <property type="match status" value="1"/>
</dbReference>
<keyword evidence="1" id="KW-0167">Capsid protein</keyword>
<dbReference type="InterPro" id="IPR053738">
    <property type="entry name" value="Lambda_capsid_assembly"/>
</dbReference>
<protein>
    <submittedName>
        <fullName evidence="3">Major capsid protein</fullName>
    </submittedName>
</protein>
<name>A0A8S5Q9D6_9CAUD</name>
<evidence type="ECO:0000256" key="1">
    <source>
        <dbReference type="ARBA" id="ARBA00022561"/>
    </source>
</evidence>
<evidence type="ECO:0000256" key="2">
    <source>
        <dbReference type="ARBA" id="ARBA00023200"/>
    </source>
</evidence>
<keyword evidence="2" id="KW-1035">Host cytoplasm</keyword>
<dbReference type="InterPro" id="IPR005564">
    <property type="entry name" value="Major_capsid_GpE"/>
</dbReference>
<evidence type="ECO:0000313" key="3">
    <source>
        <dbReference type="EMBL" id="DAE15425.1"/>
    </source>
</evidence>
<sequence length="341" mass="37299">MLWTEVVQPQSLTTVARETLDERERSKNILAQFLPNRVVDDIYVQLYATNNGLVEAAEYRAYDAETPIGATPGGKKISLELPPLGQKIPVSEYDQLRARGANVPAAGKDLIGRSAVNAARAVADRVELLRGEILATGKALIAENQFSAEQDFGRDPRLTTTVGTKWSQYTTATPIEDLQAQVELYSNISGEAPGYLLVSPPVINNLIRCEEIRKMRGGVNGIPSMVTVAELQAILESFRLPPILEYDRKVRKNGVLRRVIDEKVTILLPTVDGDESPLGYTFWGTTLEAVDPAYGIADEDRPGIVVGAYQEDDPKSTWVRANAISMPVLGDANYTAAMTVL</sequence>
<reference evidence="3" key="1">
    <citation type="journal article" date="2021" name="Proc. Natl. Acad. Sci. U.S.A.">
        <title>A Catalog of Tens of Thousands of Viruses from Human Metagenomes Reveals Hidden Associations with Chronic Diseases.</title>
        <authorList>
            <person name="Tisza M.J."/>
            <person name="Buck C.B."/>
        </authorList>
    </citation>
    <scope>NUCLEOTIDE SEQUENCE</scope>
    <source>
        <strain evidence="3">CtjOC2</strain>
    </source>
</reference>
<proteinExistence type="predicted"/>
<dbReference type="EMBL" id="BK015605">
    <property type="protein sequence ID" value="DAE15425.1"/>
    <property type="molecule type" value="Genomic_DNA"/>
</dbReference>
<keyword evidence="1" id="KW-0946">Virion</keyword>
<organism evidence="3">
    <name type="scientific">Siphoviridae sp. ctjOC2</name>
    <dbReference type="NCBI Taxonomy" id="2825632"/>
    <lineage>
        <taxon>Viruses</taxon>
        <taxon>Duplodnaviria</taxon>
        <taxon>Heunggongvirae</taxon>
        <taxon>Uroviricota</taxon>
        <taxon>Caudoviricetes</taxon>
    </lineage>
</organism>